<evidence type="ECO:0000313" key="2">
    <source>
        <dbReference type="EMBL" id="MBD9359050.1"/>
    </source>
</evidence>
<name>A0ABR9D7W9_9GAMM</name>
<dbReference type="RefSeq" id="WP_192391992.1">
    <property type="nucleotide sequence ID" value="NZ_CAJHIU010000001.1"/>
</dbReference>
<keyword evidence="3" id="KW-1185">Reference proteome</keyword>
<dbReference type="Proteomes" id="UP000641152">
    <property type="component" value="Unassembled WGS sequence"/>
</dbReference>
<dbReference type="EMBL" id="JACXST010000001">
    <property type="protein sequence ID" value="MBD9359050.1"/>
    <property type="molecule type" value="Genomic_DNA"/>
</dbReference>
<evidence type="ECO:0000313" key="3">
    <source>
        <dbReference type="Proteomes" id="UP000641152"/>
    </source>
</evidence>
<protein>
    <recommendedName>
        <fullName evidence="4">Rap1a immunity protein domain-containing protein</fullName>
    </recommendedName>
</protein>
<sequence length="139" mass="15749">MKHLVLTFICIFFSASLFAQSVKAEDLEKLCTASSEAERTSCLLIVKVYMDGFIEGVGKGATDTYKYDPQISALVKDVKMKDMAPRVNKVIELATCIQRVSVKDMADTYVEFVRRNPSIRDKHYREAMTRSILTSYCQS</sequence>
<keyword evidence="1" id="KW-0732">Signal</keyword>
<evidence type="ECO:0008006" key="4">
    <source>
        <dbReference type="Google" id="ProtNLM"/>
    </source>
</evidence>
<comment type="caution">
    <text evidence="2">The sequence shown here is derived from an EMBL/GenBank/DDBJ whole genome shotgun (WGS) entry which is preliminary data.</text>
</comment>
<feature type="chain" id="PRO_5046187148" description="Rap1a immunity protein domain-containing protein" evidence="1">
    <location>
        <begin position="20"/>
        <end position="139"/>
    </location>
</feature>
<accession>A0ABR9D7W9</accession>
<organism evidence="2 3">
    <name type="scientific">Methylomonas fluvii</name>
    <dbReference type="NCBI Taxonomy" id="1854564"/>
    <lineage>
        <taxon>Bacteria</taxon>
        <taxon>Pseudomonadati</taxon>
        <taxon>Pseudomonadota</taxon>
        <taxon>Gammaproteobacteria</taxon>
        <taxon>Methylococcales</taxon>
        <taxon>Methylococcaceae</taxon>
        <taxon>Methylomonas</taxon>
    </lineage>
</organism>
<gene>
    <name evidence="2" type="ORF">EBB_00495</name>
</gene>
<reference evidence="2 3" key="1">
    <citation type="submission" date="2020-09" db="EMBL/GenBank/DDBJ databases">
        <title>Methylomonas albis sp. nov. and Methylomonas fluvii sp. nov.: Two cold-adapted methanotrophs from the River Elbe and an amended description of Methylovulum psychrotolerans strain Eb1.</title>
        <authorList>
            <person name="Bussmann I.K."/>
            <person name="Klings K.-W."/>
            <person name="Warnstedt J."/>
            <person name="Hoppert M."/>
            <person name="Saborowski A."/>
            <person name="Horn F."/>
            <person name="Liebner S."/>
        </authorList>
    </citation>
    <scope>NUCLEOTIDE SEQUENCE [LARGE SCALE GENOMIC DNA]</scope>
    <source>
        <strain evidence="2 3">EbB</strain>
    </source>
</reference>
<feature type="signal peptide" evidence="1">
    <location>
        <begin position="1"/>
        <end position="19"/>
    </location>
</feature>
<proteinExistence type="predicted"/>
<evidence type="ECO:0000256" key="1">
    <source>
        <dbReference type="SAM" id="SignalP"/>
    </source>
</evidence>